<evidence type="ECO:0000256" key="9">
    <source>
        <dbReference type="ARBA" id="ARBA00023136"/>
    </source>
</evidence>
<evidence type="ECO:0008006" key="23">
    <source>
        <dbReference type="Google" id="ProtNLM"/>
    </source>
</evidence>
<dbReference type="PRINTS" id="PR00177">
    <property type="entry name" value="NMDARECEPTOR"/>
</dbReference>
<evidence type="ECO:0000256" key="10">
    <source>
        <dbReference type="ARBA" id="ARBA00023170"/>
    </source>
</evidence>
<feature type="transmembrane region" description="Helical" evidence="18">
    <location>
        <begin position="626"/>
        <end position="644"/>
    </location>
</feature>
<dbReference type="InterPro" id="IPR019594">
    <property type="entry name" value="Glu/Gly-bd"/>
</dbReference>
<sequence>MQFIKLKEISRRIYLLYCTFTLFLLAEGRKHLTNVKVGIFLDRILHSETSFGNYTQELADFYHNTTLTKISLETQTIQLNGLPFENISRRFCVDIVQNNISVIVLQTRNLELTQFVGHLASFFKIPAIESVSREPLLSDKEYFSTLVRNVPSEVLQFTVFLDFLKFAWRRRAYVIVSDDMSYGLALQHYHENEFADITIINLGSPNVEEGEIIKHLLKIKSSTAHAVYLYCDSKLAHFILWIAKDFRLINDEMLWIISERSLENILGFYTLPSFIYVIRTRRFSQSEEKFDRTQLIHSLSVIQRTFESMNDTEVHQYLRTPLDCYSSIAWEKGMELHKLLEASVNSRDSNQMGQKTKNVHPSYEILYLQTPYKQDEGWVQIGIWTSKGLTLQLHELDQETPDKKIGEIPRLLAAVVEYPPLTMKADFDESEGCYQGLECKKYTENSQNFTRYCCYGLAIDVLRYVKTELQFEPLIYFVRDGNYGAKNSSAGTWNGVVRDVLEGKADIAIDLMTNEARSEVIDFSLRWTHAGLALLVLVGEQKVEDLDFSFFRPFTIYLWMGMIGVVNFYLGLLWFTDRLSPYGHRKSFRARNHNGFDLSESMWYCWGVCFDNQFVDSRPRSLSARAMAVFLAIFALMCVTSYTANLTAHLLSDDTKPEVTGIRDPKITDPDSKITYGVVKSSYVDSYFELNEDPIMQSMFRRMRDKNHLVNNFTDGVERVRNRKLDIFISEVLSLDYEVAKQKSPSYPRLQVVGAAKPFAESGYSYAFKKNSPWKPKFDLVINRMKAENVPSELYKKWVSSGEDRSEEHHQRLNVYSLSGVFFLGASLALVAILFLSLENRLFAAGFIYQDMKGDNFHEKGTRKYSGAVKRKLLDFNTNKDEAEFPDISDYLRNRRRSNLMLKTLYNPKSIKRKYEEAGENGTATTSV</sequence>
<evidence type="ECO:0000256" key="3">
    <source>
        <dbReference type="ARBA" id="ARBA00022475"/>
    </source>
</evidence>
<keyword evidence="5 18" id="KW-1133">Transmembrane helix</keyword>
<feature type="domain" description="Ionotropic glutamate receptor C-terminal" evidence="19">
    <location>
        <begin position="441"/>
        <end position="801"/>
    </location>
</feature>
<keyword evidence="12" id="KW-0628">Postsynaptic cell membrane</keyword>
<evidence type="ECO:0000259" key="19">
    <source>
        <dbReference type="SMART" id="SM00079"/>
    </source>
</evidence>
<comment type="caution">
    <text evidence="21">The sequence shown here is derived from an EMBL/GenBank/DDBJ whole genome shotgun (WGS) entry which is preliminary data.</text>
</comment>
<feature type="non-terminal residue" evidence="21">
    <location>
        <position position="928"/>
    </location>
</feature>
<dbReference type="InterPro" id="IPR015683">
    <property type="entry name" value="Ionotropic_Glu_rcpt"/>
</dbReference>
<dbReference type="InterPro" id="IPR001508">
    <property type="entry name" value="Iono_Glu_rcpt_met"/>
</dbReference>
<evidence type="ECO:0000256" key="7">
    <source>
        <dbReference type="ARBA" id="ARBA00023054"/>
    </source>
</evidence>
<keyword evidence="4 18" id="KW-0812">Transmembrane</keyword>
<feature type="transmembrane region" description="Helical" evidence="18">
    <location>
        <begin position="556"/>
        <end position="576"/>
    </location>
</feature>
<feature type="binding site" evidence="16">
    <location>
        <position position="513"/>
    </location>
    <ligand>
        <name>L-glutamate</name>
        <dbReference type="ChEBI" id="CHEBI:29985"/>
    </ligand>
</feature>
<organism evidence="21 22">
    <name type="scientific">Pocillopora damicornis</name>
    <name type="common">Cauliflower coral</name>
    <name type="synonym">Millepora damicornis</name>
    <dbReference type="NCBI Taxonomy" id="46731"/>
    <lineage>
        <taxon>Eukaryota</taxon>
        <taxon>Metazoa</taxon>
        <taxon>Cnidaria</taxon>
        <taxon>Anthozoa</taxon>
        <taxon>Hexacorallia</taxon>
        <taxon>Scleractinia</taxon>
        <taxon>Astrocoeniina</taxon>
        <taxon>Pocilloporidae</taxon>
        <taxon>Pocillopora</taxon>
    </lineage>
</organism>
<dbReference type="Gene3D" id="3.40.50.2300">
    <property type="match status" value="2"/>
</dbReference>
<keyword evidence="11" id="KW-0325">Glycoprotein</keyword>
<evidence type="ECO:0000256" key="13">
    <source>
        <dbReference type="ARBA" id="ARBA00023286"/>
    </source>
</evidence>
<evidence type="ECO:0000313" key="22">
    <source>
        <dbReference type="Proteomes" id="UP000275408"/>
    </source>
</evidence>
<evidence type="ECO:0000259" key="20">
    <source>
        <dbReference type="SMART" id="SM00918"/>
    </source>
</evidence>
<keyword evidence="14" id="KW-0407">Ion channel</keyword>
<dbReference type="OrthoDB" id="5984008at2759"/>
<evidence type="ECO:0000256" key="16">
    <source>
        <dbReference type="PIRSR" id="PIRSR601508-1"/>
    </source>
</evidence>
<dbReference type="Pfam" id="PF00060">
    <property type="entry name" value="Lig_chan"/>
    <property type="match status" value="1"/>
</dbReference>
<evidence type="ECO:0000256" key="17">
    <source>
        <dbReference type="PIRSR" id="PIRSR601508-2"/>
    </source>
</evidence>
<dbReference type="SUPFAM" id="SSF53822">
    <property type="entry name" value="Periplasmic binding protein-like I"/>
    <property type="match status" value="1"/>
</dbReference>
<feature type="site" description="Crucial to convey clamshell closure to channel opening" evidence="17">
    <location>
        <position position="659"/>
    </location>
</feature>
<feature type="binding site" evidence="16">
    <location>
        <position position="731"/>
    </location>
    <ligand>
        <name>L-glutamate</name>
        <dbReference type="ChEBI" id="CHEBI:29985"/>
    </ligand>
</feature>
<dbReference type="FunFam" id="3.40.190.10:FF:000078">
    <property type="entry name" value="glutamate receptor ionotropic, NMDA 3B"/>
    <property type="match status" value="1"/>
</dbReference>
<dbReference type="Gene3D" id="1.10.287.70">
    <property type="match status" value="1"/>
</dbReference>
<dbReference type="GO" id="GO:0045211">
    <property type="term" value="C:postsynaptic membrane"/>
    <property type="evidence" value="ECO:0007669"/>
    <property type="project" value="UniProtKB-SubCell"/>
</dbReference>
<keyword evidence="8" id="KW-0406">Ion transport</keyword>
<dbReference type="AlphaFoldDB" id="A0A3M6UV54"/>
<evidence type="ECO:0000256" key="6">
    <source>
        <dbReference type="ARBA" id="ARBA00023018"/>
    </source>
</evidence>
<evidence type="ECO:0000256" key="15">
    <source>
        <dbReference type="ARBA" id="ARBA00034100"/>
    </source>
</evidence>
<evidence type="ECO:0000256" key="2">
    <source>
        <dbReference type="ARBA" id="ARBA00022448"/>
    </source>
</evidence>
<dbReference type="SMART" id="SM00918">
    <property type="entry name" value="Lig_chan-Glu_bd"/>
    <property type="match status" value="1"/>
</dbReference>
<evidence type="ECO:0000256" key="12">
    <source>
        <dbReference type="ARBA" id="ARBA00023257"/>
    </source>
</evidence>
<keyword evidence="13" id="KW-1071">Ligand-gated ion channel</keyword>
<evidence type="ECO:0000313" key="21">
    <source>
        <dbReference type="EMBL" id="RMX57551.1"/>
    </source>
</evidence>
<dbReference type="EMBL" id="RCHS01000646">
    <property type="protein sequence ID" value="RMX57551.1"/>
    <property type="molecule type" value="Genomic_DNA"/>
</dbReference>
<keyword evidence="9 18" id="KW-0472">Membrane</keyword>
<dbReference type="GO" id="GO:0043226">
    <property type="term" value="C:organelle"/>
    <property type="evidence" value="ECO:0007669"/>
    <property type="project" value="UniProtKB-ARBA"/>
</dbReference>
<keyword evidence="22" id="KW-1185">Reference proteome</keyword>
<keyword evidence="3" id="KW-1003">Cell membrane</keyword>
<evidence type="ECO:0000256" key="1">
    <source>
        <dbReference type="ARBA" id="ARBA00004651"/>
    </source>
</evidence>
<reference evidence="21 22" key="1">
    <citation type="journal article" date="2018" name="Sci. Rep.">
        <title>Comparative analysis of the Pocillopora damicornis genome highlights role of immune system in coral evolution.</title>
        <authorList>
            <person name="Cunning R."/>
            <person name="Bay R.A."/>
            <person name="Gillette P."/>
            <person name="Baker A.C."/>
            <person name="Traylor-Knowles N."/>
        </authorList>
    </citation>
    <scope>NUCLEOTIDE SEQUENCE [LARGE SCALE GENOMIC DNA]</scope>
    <source>
        <strain evidence="21">RSMAS</strain>
        <tissue evidence="21">Whole animal</tissue>
    </source>
</reference>
<dbReference type="PANTHER" id="PTHR18966">
    <property type="entry name" value="IONOTROPIC GLUTAMATE RECEPTOR"/>
    <property type="match status" value="1"/>
</dbReference>
<accession>A0A3M6UV54</accession>
<keyword evidence="7" id="KW-0175">Coiled coil</keyword>
<feature type="transmembrane region" description="Helical" evidence="18">
    <location>
        <begin position="815"/>
        <end position="838"/>
    </location>
</feature>
<dbReference type="SUPFAM" id="SSF53850">
    <property type="entry name" value="Periplasmic binding protein-like II"/>
    <property type="match status" value="1"/>
</dbReference>
<evidence type="ECO:0000256" key="14">
    <source>
        <dbReference type="ARBA" id="ARBA00023303"/>
    </source>
</evidence>
<evidence type="ECO:0000256" key="18">
    <source>
        <dbReference type="SAM" id="Phobius"/>
    </source>
</evidence>
<keyword evidence="6" id="KW-0770">Synapse</keyword>
<dbReference type="Proteomes" id="UP000275408">
    <property type="component" value="Unassembled WGS sequence"/>
</dbReference>
<evidence type="ECO:0000256" key="5">
    <source>
        <dbReference type="ARBA" id="ARBA00022989"/>
    </source>
</evidence>
<proteinExistence type="predicted"/>
<feature type="domain" description="Ionotropic glutamate receptor L-glutamate and glycine-binding" evidence="20">
    <location>
        <begin position="441"/>
        <end position="502"/>
    </location>
</feature>
<comment type="subcellular location">
    <subcellularLocation>
        <location evidence="1">Cell membrane</location>
        <topology evidence="1">Multi-pass membrane protein</topology>
    </subcellularLocation>
    <subcellularLocation>
        <location evidence="15">Postsynaptic cell membrane</location>
    </subcellularLocation>
</comment>
<name>A0A3M6UV54_POCDA</name>
<protein>
    <recommendedName>
        <fullName evidence="23">Ionotropic glutamate receptor C-terminal domain-containing protein</fullName>
    </recommendedName>
</protein>
<feature type="binding site" evidence="16">
    <location>
        <position position="517"/>
    </location>
    <ligand>
        <name>L-glutamate</name>
        <dbReference type="ChEBI" id="CHEBI:29985"/>
    </ligand>
</feature>
<evidence type="ECO:0000256" key="8">
    <source>
        <dbReference type="ARBA" id="ARBA00023065"/>
    </source>
</evidence>
<evidence type="ECO:0000256" key="4">
    <source>
        <dbReference type="ARBA" id="ARBA00022692"/>
    </source>
</evidence>
<dbReference type="FunFam" id="3.40.190.10:FF:000324">
    <property type="entry name" value="Predicted protein"/>
    <property type="match status" value="1"/>
</dbReference>
<dbReference type="SMART" id="SM00079">
    <property type="entry name" value="PBPe"/>
    <property type="match status" value="1"/>
</dbReference>
<dbReference type="Pfam" id="PF10613">
    <property type="entry name" value="Lig_chan-Glu_bd"/>
    <property type="match status" value="1"/>
</dbReference>
<keyword evidence="10" id="KW-0675">Receptor</keyword>
<dbReference type="STRING" id="46731.A0A3M6UV54"/>
<gene>
    <name evidence="21" type="ORF">pdam_00005798</name>
</gene>
<dbReference type="InterPro" id="IPR001320">
    <property type="entry name" value="Iontro_rcpt_C"/>
</dbReference>
<evidence type="ECO:0000256" key="11">
    <source>
        <dbReference type="ARBA" id="ARBA00023180"/>
    </source>
</evidence>
<dbReference type="InterPro" id="IPR028082">
    <property type="entry name" value="Peripla_BP_I"/>
</dbReference>
<dbReference type="InterPro" id="IPR001828">
    <property type="entry name" value="ANF_lig-bd_rcpt"/>
</dbReference>
<dbReference type="GO" id="GO:0015276">
    <property type="term" value="F:ligand-gated monoatomic ion channel activity"/>
    <property type="evidence" value="ECO:0007669"/>
    <property type="project" value="InterPro"/>
</dbReference>
<dbReference type="OMA" id="DISHYME"/>
<dbReference type="Gene3D" id="3.40.190.10">
    <property type="entry name" value="Periplasmic binding protein-like II"/>
    <property type="match status" value="2"/>
</dbReference>
<keyword evidence="2" id="KW-0813">Transport</keyword>
<dbReference type="Pfam" id="PF01094">
    <property type="entry name" value="ANF_receptor"/>
    <property type="match status" value="1"/>
</dbReference>
<dbReference type="GO" id="GO:0038023">
    <property type="term" value="F:signaling receptor activity"/>
    <property type="evidence" value="ECO:0007669"/>
    <property type="project" value="InterPro"/>
</dbReference>